<accession>A0A6J7HH53</accession>
<evidence type="ECO:0000313" key="2">
    <source>
        <dbReference type="EMBL" id="CAB4914989.1"/>
    </source>
</evidence>
<proteinExistence type="predicted"/>
<organism evidence="2">
    <name type="scientific">freshwater metagenome</name>
    <dbReference type="NCBI Taxonomy" id="449393"/>
    <lineage>
        <taxon>unclassified sequences</taxon>
        <taxon>metagenomes</taxon>
        <taxon>ecological metagenomes</taxon>
    </lineage>
</organism>
<dbReference type="EMBL" id="CAFBMF010000181">
    <property type="protein sequence ID" value="CAB4914989.1"/>
    <property type="molecule type" value="Genomic_DNA"/>
</dbReference>
<dbReference type="AlphaFoldDB" id="A0A6J7HH53"/>
<evidence type="ECO:0000256" key="1">
    <source>
        <dbReference type="SAM" id="MobiDB-lite"/>
    </source>
</evidence>
<feature type="region of interest" description="Disordered" evidence="1">
    <location>
        <begin position="14"/>
        <end position="36"/>
    </location>
</feature>
<protein>
    <submittedName>
        <fullName evidence="2">Unannotated protein</fullName>
    </submittedName>
</protein>
<feature type="compositionally biased region" description="Basic and acidic residues" evidence="1">
    <location>
        <begin position="14"/>
        <end position="26"/>
    </location>
</feature>
<reference evidence="2" key="1">
    <citation type="submission" date="2020-05" db="EMBL/GenBank/DDBJ databases">
        <authorList>
            <person name="Chiriac C."/>
            <person name="Salcher M."/>
            <person name="Ghai R."/>
            <person name="Kavagutti S V."/>
        </authorList>
    </citation>
    <scope>NUCLEOTIDE SEQUENCE</scope>
</reference>
<name>A0A6J7HH53_9ZZZZ</name>
<sequence length="36" mass="3821">MTCTLARIAFPNTRRAELAKTPERGSGKRGTSSAAN</sequence>
<gene>
    <name evidence="2" type="ORF">UFOPK3494_01760</name>
</gene>